<dbReference type="EMBL" id="JAPEVB010000003">
    <property type="protein sequence ID" value="KAJ4390861.1"/>
    <property type="molecule type" value="Genomic_DNA"/>
</dbReference>
<feature type="signal peptide" evidence="1">
    <location>
        <begin position="1"/>
        <end position="19"/>
    </location>
</feature>
<evidence type="ECO:0000313" key="2">
    <source>
        <dbReference type="EMBL" id="KAJ4390861.1"/>
    </source>
</evidence>
<keyword evidence="3" id="KW-1185">Reference proteome</keyword>
<name>A0A9W9CX78_9PEZI</name>
<gene>
    <name evidence="2" type="ORF">N0V93_004460</name>
</gene>
<sequence>MRFIALLCAASSFAGSASASWIPERAFLDLESRATDRTWQQSVEYGQQILTAIKAKTAAEATIKGKSLVSTYTSVTDLGTNGWVKTANFKSCFAQDCGFFEDTVYPALGIKVANDIAVQYKNTNEEKYVKTSATVDVGINVPAGLLIADNSLSPTDPTAQIAGKKGTITPLRQWSDVAFLEWLEAAGAAQVKNLKYVIRSLIINAQTKTRIQEALVKSGHKTTPVWKNAAKFAMTSDEGAGLLGSPNGSGVGFLIAGHKQQLGLKTITSVTVWASEAVDLSKDISNESVELFMLFELSDA</sequence>
<evidence type="ECO:0000256" key="1">
    <source>
        <dbReference type="SAM" id="SignalP"/>
    </source>
</evidence>
<dbReference type="OrthoDB" id="5337308at2759"/>
<dbReference type="AlphaFoldDB" id="A0A9W9CX78"/>
<reference evidence="2" key="1">
    <citation type="submission" date="2022-10" db="EMBL/GenBank/DDBJ databases">
        <title>Tapping the CABI collections for fungal endophytes: first genome assemblies for Collariella, Neodidymelliopsis, Ascochyta clinopodiicola, Didymella pomorum, Didymosphaeria variabile, Neocosmospora piperis and Neocucurbitaria cava.</title>
        <authorList>
            <person name="Hill R."/>
        </authorList>
    </citation>
    <scope>NUCLEOTIDE SEQUENCE</scope>
    <source>
        <strain evidence="2">IMI 355082</strain>
    </source>
</reference>
<keyword evidence="1" id="KW-0732">Signal</keyword>
<dbReference type="Proteomes" id="UP001140453">
    <property type="component" value="Unassembled WGS sequence"/>
</dbReference>
<protein>
    <submittedName>
        <fullName evidence="2">Uncharacterized protein</fullName>
    </submittedName>
</protein>
<comment type="caution">
    <text evidence="2">The sequence shown here is derived from an EMBL/GenBank/DDBJ whole genome shotgun (WGS) entry which is preliminary data.</text>
</comment>
<feature type="chain" id="PRO_5040847193" evidence="1">
    <location>
        <begin position="20"/>
        <end position="300"/>
    </location>
</feature>
<proteinExistence type="predicted"/>
<organism evidence="2 3">
    <name type="scientific">Gnomoniopsis smithogilvyi</name>
    <dbReference type="NCBI Taxonomy" id="1191159"/>
    <lineage>
        <taxon>Eukaryota</taxon>
        <taxon>Fungi</taxon>
        <taxon>Dikarya</taxon>
        <taxon>Ascomycota</taxon>
        <taxon>Pezizomycotina</taxon>
        <taxon>Sordariomycetes</taxon>
        <taxon>Sordariomycetidae</taxon>
        <taxon>Diaporthales</taxon>
        <taxon>Gnomoniaceae</taxon>
        <taxon>Gnomoniopsis</taxon>
    </lineage>
</organism>
<accession>A0A9W9CX78</accession>
<evidence type="ECO:0000313" key="3">
    <source>
        <dbReference type="Proteomes" id="UP001140453"/>
    </source>
</evidence>